<protein>
    <submittedName>
        <fullName evidence="2 4">Uncharacterized protein</fullName>
    </submittedName>
</protein>
<dbReference type="GeneID" id="54466785"/>
<reference evidence="4" key="3">
    <citation type="submission" date="2025-04" db="UniProtKB">
        <authorList>
            <consortium name="RefSeq"/>
        </authorList>
    </citation>
    <scope>IDENTIFICATION</scope>
    <source>
        <strain evidence="4">CBS 304.34</strain>
    </source>
</reference>
<organism evidence="2">
    <name type="scientific">Mytilinidion resinicola</name>
    <dbReference type="NCBI Taxonomy" id="574789"/>
    <lineage>
        <taxon>Eukaryota</taxon>
        <taxon>Fungi</taxon>
        <taxon>Dikarya</taxon>
        <taxon>Ascomycota</taxon>
        <taxon>Pezizomycotina</taxon>
        <taxon>Dothideomycetes</taxon>
        <taxon>Pleosporomycetidae</taxon>
        <taxon>Mytilinidiales</taxon>
        <taxon>Mytilinidiaceae</taxon>
        <taxon>Mytilinidion</taxon>
    </lineage>
</organism>
<keyword evidence="1" id="KW-0472">Membrane</keyword>
<reference evidence="4" key="2">
    <citation type="submission" date="2020-04" db="EMBL/GenBank/DDBJ databases">
        <authorList>
            <consortium name="NCBI Genome Project"/>
        </authorList>
    </citation>
    <scope>NUCLEOTIDE SEQUENCE</scope>
    <source>
        <strain evidence="4">CBS 304.34</strain>
    </source>
</reference>
<keyword evidence="1" id="KW-1133">Transmembrane helix</keyword>
<accession>A0A6A6YBM0</accession>
<evidence type="ECO:0000256" key="1">
    <source>
        <dbReference type="SAM" id="Phobius"/>
    </source>
</evidence>
<dbReference type="EMBL" id="MU003708">
    <property type="protein sequence ID" value="KAF2806090.1"/>
    <property type="molecule type" value="Genomic_DNA"/>
</dbReference>
<name>A0A6A6YBM0_9PEZI</name>
<dbReference type="Proteomes" id="UP000504636">
    <property type="component" value="Unplaced"/>
</dbReference>
<gene>
    <name evidence="2 4" type="ORF">BDZ99DRAFT_524316</name>
</gene>
<proteinExistence type="predicted"/>
<evidence type="ECO:0000313" key="2">
    <source>
        <dbReference type="EMBL" id="KAF2806090.1"/>
    </source>
</evidence>
<sequence>MYTGGCCRFNAATWSTHSPLCREHGWRKAGLFPHVDFMYLVLISVFATFGTKSLMWYFARSSIHSSPPKRKLPVITYTPIWNAKYETKLGFPIIDFRRFPREIRDMIYEYMLRESDAVELAVGTNQMIEIWGDTIDAFCALANDPETRHESCTFWMSNNKFRIFERRPALPFGATITFLLSVGNPYRNMIKSLEIRNSGDVDLVEHAVFDHLSLAFEKLSLVIDVLKHFPNLESLLIDIEPLQLFSRLVCGDTSTNDLYSLAYDIKDDDDGCSKMTRLEKTEWMENNKVLQLLIRVAKQVNLKRLVVRWAKLDDRSSTWDALGAWPIVEDLSVLYTWHEHAIQLSMENYLREKIHPCVLGHGPVTQERALVPKTQTGIRNSPGARPLLERLGVT</sequence>
<keyword evidence="3" id="KW-1185">Reference proteome</keyword>
<evidence type="ECO:0000313" key="4">
    <source>
        <dbReference type="RefSeq" id="XP_033573054.1"/>
    </source>
</evidence>
<dbReference type="RefSeq" id="XP_033573054.1">
    <property type="nucleotide sequence ID" value="XM_033725892.1"/>
</dbReference>
<keyword evidence="1" id="KW-0812">Transmembrane</keyword>
<dbReference type="AlphaFoldDB" id="A0A6A6YBM0"/>
<dbReference type="OrthoDB" id="10620031at2759"/>
<evidence type="ECO:0000313" key="3">
    <source>
        <dbReference type="Proteomes" id="UP000504636"/>
    </source>
</evidence>
<feature type="transmembrane region" description="Helical" evidence="1">
    <location>
        <begin position="37"/>
        <end position="59"/>
    </location>
</feature>
<reference evidence="2 4" key="1">
    <citation type="journal article" date="2020" name="Stud. Mycol.">
        <title>101 Dothideomycetes genomes: a test case for predicting lifestyles and emergence of pathogens.</title>
        <authorList>
            <person name="Haridas S."/>
            <person name="Albert R."/>
            <person name="Binder M."/>
            <person name="Bloem J."/>
            <person name="Labutti K."/>
            <person name="Salamov A."/>
            <person name="Andreopoulos B."/>
            <person name="Baker S."/>
            <person name="Barry K."/>
            <person name="Bills G."/>
            <person name="Bluhm B."/>
            <person name="Cannon C."/>
            <person name="Castanera R."/>
            <person name="Culley D."/>
            <person name="Daum C."/>
            <person name="Ezra D."/>
            <person name="Gonzalez J."/>
            <person name="Henrissat B."/>
            <person name="Kuo A."/>
            <person name="Liang C."/>
            <person name="Lipzen A."/>
            <person name="Lutzoni F."/>
            <person name="Magnuson J."/>
            <person name="Mondo S."/>
            <person name="Nolan M."/>
            <person name="Ohm R."/>
            <person name="Pangilinan J."/>
            <person name="Park H.-J."/>
            <person name="Ramirez L."/>
            <person name="Alfaro M."/>
            <person name="Sun H."/>
            <person name="Tritt A."/>
            <person name="Yoshinaga Y."/>
            <person name="Zwiers L.-H."/>
            <person name="Turgeon B."/>
            <person name="Goodwin S."/>
            <person name="Spatafora J."/>
            <person name="Crous P."/>
            <person name="Grigoriev I."/>
        </authorList>
    </citation>
    <scope>NUCLEOTIDE SEQUENCE</scope>
    <source>
        <strain evidence="2 4">CBS 304.34</strain>
    </source>
</reference>